<evidence type="ECO:0000256" key="1">
    <source>
        <dbReference type="ARBA" id="ARBA00010164"/>
    </source>
</evidence>
<dbReference type="GO" id="GO:0016301">
    <property type="term" value="F:kinase activity"/>
    <property type="evidence" value="ECO:0007669"/>
    <property type="project" value="UniProtKB-KW"/>
</dbReference>
<evidence type="ECO:0000256" key="2">
    <source>
        <dbReference type="ARBA" id="ARBA00022679"/>
    </source>
</evidence>
<keyword evidence="2" id="KW-0808">Transferase</keyword>
<feature type="domain" description="HipA-like C-terminal" evidence="4">
    <location>
        <begin position="151"/>
        <end position="363"/>
    </location>
</feature>
<dbReference type="Pfam" id="PF07804">
    <property type="entry name" value="HipA_C"/>
    <property type="match status" value="1"/>
</dbReference>
<dbReference type="InterPro" id="IPR017508">
    <property type="entry name" value="HipA_N1"/>
</dbReference>
<gene>
    <name evidence="6" type="ORF">KBX22_09060</name>
</gene>
<evidence type="ECO:0000259" key="4">
    <source>
        <dbReference type="Pfam" id="PF07804"/>
    </source>
</evidence>
<dbReference type="Proteomes" id="UP001205080">
    <property type="component" value="Unassembled WGS sequence"/>
</dbReference>
<reference evidence="6 7" key="1">
    <citation type="submission" date="2021-04" db="EMBL/GenBank/DDBJ databases">
        <title>Corynebacterium genitalium sp. nov. and Corynebacterium genitalium sp. nov., two new species of the genus Corynebacterium.</title>
        <authorList>
            <person name="Jaen-Luchoro D."/>
            <person name="Pinyeiro-Iglesias B."/>
            <person name="Al-Shaer S."/>
            <person name="Karlsson R."/>
            <person name="Gonzales-Siles L."/>
            <person name="Cardew S."/>
            <person name="Jensie-Markopolous S."/>
            <person name="Ohlen M."/>
            <person name="Inganas E."/>
            <person name="Moore E.R.B."/>
        </authorList>
    </citation>
    <scope>NUCLEOTIDE SEQUENCE [LARGE SCALE GENOMIC DNA]</scope>
    <source>
        <strain evidence="6 7">CCUG 55013</strain>
    </source>
</reference>
<dbReference type="PANTHER" id="PTHR37419:SF1">
    <property type="entry name" value="SERINE_THREONINE-PROTEIN KINASE TOXIN HIPA"/>
    <property type="match status" value="1"/>
</dbReference>
<proteinExistence type="inferred from homology"/>
<comment type="similarity">
    <text evidence="1">Belongs to the HipA Ser/Thr kinase family.</text>
</comment>
<evidence type="ECO:0000313" key="7">
    <source>
        <dbReference type="Proteomes" id="UP001205080"/>
    </source>
</evidence>
<name>A0ABD4TRD3_9CORY</name>
<keyword evidence="3" id="KW-0418">Kinase</keyword>
<feature type="domain" description="HipA N-terminal subdomain 1" evidence="5">
    <location>
        <begin position="18"/>
        <end position="113"/>
    </location>
</feature>
<protein>
    <submittedName>
        <fullName evidence="6">HipA domain-containing protein</fullName>
    </submittedName>
</protein>
<dbReference type="AlphaFoldDB" id="A0ABD4TRD3"/>
<dbReference type="Pfam" id="PF13657">
    <property type="entry name" value="Couple_hipA"/>
    <property type="match status" value="1"/>
</dbReference>
<dbReference type="EMBL" id="JAGPYW010000011">
    <property type="protein sequence ID" value="MCQ4614877.1"/>
    <property type="molecule type" value="Genomic_DNA"/>
</dbReference>
<dbReference type="InterPro" id="IPR052028">
    <property type="entry name" value="HipA_Ser/Thr_kinase"/>
</dbReference>
<dbReference type="NCBIfam" id="TIGR03071">
    <property type="entry name" value="couple_hipA"/>
    <property type="match status" value="1"/>
</dbReference>
<organism evidence="6 7">
    <name type="scientific">Corynebacterium pseudogenitalium</name>
    <dbReference type="NCBI Taxonomy" id="38303"/>
    <lineage>
        <taxon>Bacteria</taxon>
        <taxon>Bacillati</taxon>
        <taxon>Actinomycetota</taxon>
        <taxon>Actinomycetes</taxon>
        <taxon>Mycobacteriales</taxon>
        <taxon>Corynebacteriaceae</taxon>
        <taxon>Corynebacterium</taxon>
    </lineage>
</organism>
<dbReference type="InterPro" id="IPR012893">
    <property type="entry name" value="HipA-like_C"/>
</dbReference>
<comment type="caution">
    <text evidence="6">The sequence shown here is derived from an EMBL/GenBank/DDBJ whole genome shotgun (WGS) entry which is preliminary data.</text>
</comment>
<accession>A0ABD4TRD3</accession>
<evidence type="ECO:0000313" key="6">
    <source>
        <dbReference type="EMBL" id="MCQ4614877.1"/>
    </source>
</evidence>
<evidence type="ECO:0000259" key="5">
    <source>
        <dbReference type="Pfam" id="PF13657"/>
    </source>
</evidence>
<sequence>MIQEPMSQESERTPAAGVWVNDVLAGQIVSRGGVNTFSYVDGYAESGGAAVATTLPFGKVVETSSGALPPFFTGLLPEGRRLSALRRSVKASLDDELAMLLAVGGNTVGNVRVLPWGQRPSEVAPLVDVRDGYGDFADLLDPSTGFDANALAGVQEKASARTLALPVRGDAILKVAPPEFPGVVENENACLAAYRTMPSARGRVVEAQVVHDGSGRSGLVVSRFDGHFPHKRPVEDAAQLLGIYPSEKYNVSYEDVCAAVLGVVAAPLVAARGLAQQLAFAWLSGNGDLHAKNVSVMDSGRGFELASVYDIPSTVPYGDTSLALPVRDSTSGLSYKKFLAFAEGIGLPEQVVRKVADEALAATASLAERLIQDCDFDPRRARDLRRVLRARRAHW</sequence>
<dbReference type="PANTHER" id="PTHR37419">
    <property type="entry name" value="SERINE/THREONINE-PROTEIN KINASE TOXIN HIPA"/>
    <property type="match status" value="1"/>
</dbReference>
<evidence type="ECO:0000256" key="3">
    <source>
        <dbReference type="ARBA" id="ARBA00022777"/>
    </source>
</evidence>